<dbReference type="Proteomes" id="UP000280008">
    <property type="component" value="Unassembled WGS sequence"/>
</dbReference>
<evidence type="ECO:0000313" key="2">
    <source>
        <dbReference type="Proteomes" id="UP000280008"/>
    </source>
</evidence>
<dbReference type="GO" id="GO:0003677">
    <property type="term" value="F:DNA binding"/>
    <property type="evidence" value="ECO:0007669"/>
    <property type="project" value="InterPro"/>
</dbReference>
<protein>
    <submittedName>
        <fullName evidence="1">DNA N-6-adenine-methyltransferase Dam</fullName>
    </submittedName>
</protein>
<gene>
    <name evidence="1" type="ORF">C8E83_3467</name>
</gene>
<reference evidence="1 2" key="1">
    <citation type="submission" date="2018-10" db="EMBL/GenBank/DDBJ databases">
        <title>Sequencing the genomes of 1000 actinobacteria strains.</title>
        <authorList>
            <person name="Klenk H.-P."/>
        </authorList>
    </citation>
    <scope>NUCLEOTIDE SEQUENCE [LARGE SCALE GENOMIC DNA]</scope>
    <source>
        <strain evidence="1 2">DSM 17894</strain>
    </source>
</reference>
<keyword evidence="1" id="KW-0808">Transferase</keyword>
<dbReference type="GO" id="GO:0009007">
    <property type="term" value="F:site-specific DNA-methyltransferase (adenine-specific) activity"/>
    <property type="evidence" value="ECO:0007669"/>
    <property type="project" value="InterPro"/>
</dbReference>
<dbReference type="GO" id="GO:0032259">
    <property type="term" value="P:methylation"/>
    <property type="evidence" value="ECO:0007669"/>
    <property type="project" value="UniProtKB-KW"/>
</dbReference>
<name>A0A495IKI3_9MICO</name>
<comment type="caution">
    <text evidence="1">The sequence shown here is derived from an EMBL/GenBank/DDBJ whole genome shotgun (WGS) entry which is preliminary data.</text>
</comment>
<keyword evidence="2" id="KW-1185">Reference proteome</keyword>
<evidence type="ECO:0000313" key="1">
    <source>
        <dbReference type="EMBL" id="RKR76299.1"/>
    </source>
</evidence>
<accession>A0A495IKI3</accession>
<dbReference type="GO" id="GO:0009307">
    <property type="term" value="P:DNA restriction-modification system"/>
    <property type="evidence" value="ECO:0007669"/>
    <property type="project" value="InterPro"/>
</dbReference>
<proteinExistence type="predicted"/>
<organism evidence="1 2">
    <name type="scientific">Frondihabitans australicus</name>
    <dbReference type="NCBI Taxonomy" id="386892"/>
    <lineage>
        <taxon>Bacteria</taxon>
        <taxon>Bacillati</taxon>
        <taxon>Actinomycetota</taxon>
        <taxon>Actinomycetes</taxon>
        <taxon>Micrococcales</taxon>
        <taxon>Microbacteriaceae</taxon>
        <taxon>Frondihabitans</taxon>
    </lineage>
</organism>
<dbReference type="AlphaFoldDB" id="A0A495IKI3"/>
<dbReference type="EMBL" id="RBKS01000001">
    <property type="protein sequence ID" value="RKR76299.1"/>
    <property type="molecule type" value="Genomic_DNA"/>
</dbReference>
<sequence>MINSSTPISTPASTMETGSTSETAVAAIARWCAPSNLLLNLTTGEYGIRKFSMDVCSPGADKSHVNATEHITTLEDSIYAAWHGTVWMNQPDADLGLWGHKLRDHGDGIALLRTGTNNRWVQNAIQDATIACFIRETVKYIDSRTGMRAQGGPRGGSVLLAYGTTAANAVFHSGLGVCLTPTSAN</sequence>
<keyword evidence="1" id="KW-0489">Methyltransferase</keyword>
<dbReference type="Pfam" id="PF05869">
    <property type="entry name" value="Dam"/>
    <property type="match status" value="1"/>
</dbReference>
<dbReference type="InterPro" id="IPR008593">
    <property type="entry name" value="Dam_MeTrfase"/>
</dbReference>